<evidence type="ECO:0000313" key="3">
    <source>
        <dbReference type="Proteomes" id="UP000319859"/>
    </source>
</evidence>
<dbReference type="Proteomes" id="UP000319859">
    <property type="component" value="Unassembled WGS sequence"/>
</dbReference>
<dbReference type="EMBL" id="VITN01000006">
    <property type="protein sequence ID" value="TWB20666.1"/>
    <property type="molecule type" value="Genomic_DNA"/>
</dbReference>
<comment type="caution">
    <text evidence="2">The sequence shown here is derived from an EMBL/GenBank/DDBJ whole genome shotgun (WGS) entry which is preliminary data.</text>
</comment>
<feature type="region of interest" description="Disordered" evidence="1">
    <location>
        <begin position="222"/>
        <end position="242"/>
    </location>
</feature>
<dbReference type="RefSeq" id="WP_145750187.1">
    <property type="nucleotide sequence ID" value="NZ_VITN01000006.1"/>
</dbReference>
<dbReference type="AlphaFoldDB" id="A0A560FGD2"/>
<evidence type="ECO:0000313" key="2">
    <source>
        <dbReference type="EMBL" id="TWB20666.1"/>
    </source>
</evidence>
<proteinExistence type="predicted"/>
<organism evidence="2 3">
    <name type="scientific">Nitrospirillum amazonense</name>
    <dbReference type="NCBI Taxonomy" id="28077"/>
    <lineage>
        <taxon>Bacteria</taxon>
        <taxon>Pseudomonadati</taxon>
        <taxon>Pseudomonadota</taxon>
        <taxon>Alphaproteobacteria</taxon>
        <taxon>Rhodospirillales</taxon>
        <taxon>Azospirillaceae</taxon>
        <taxon>Nitrospirillum</taxon>
    </lineage>
</organism>
<reference evidence="2 3" key="1">
    <citation type="submission" date="2019-06" db="EMBL/GenBank/DDBJ databases">
        <title>Genomic Encyclopedia of Type Strains, Phase IV (KMG-V): Genome sequencing to study the core and pangenomes of soil and plant-associated prokaryotes.</title>
        <authorList>
            <person name="Whitman W."/>
        </authorList>
    </citation>
    <scope>NUCLEOTIDE SEQUENCE [LARGE SCALE GENOMIC DNA]</scope>
    <source>
        <strain evidence="2 3">BR 11880</strain>
    </source>
</reference>
<dbReference type="OrthoDB" id="3078543at2"/>
<evidence type="ECO:0000256" key="1">
    <source>
        <dbReference type="SAM" id="MobiDB-lite"/>
    </source>
</evidence>
<protein>
    <submittedName>
        <fullName evidence="2">Uncharacterized protein</fullName>
    </submittedName>
</protein>
<gene>
    <name evidence="2" type="ORF">FBZ89_10665</name>
</gene>
<sequence length="505" mass="52353">MTGIPTAAPHTVTGDTLAAFKAAQGQRLAGDDLAKSTFTQSGNPTSGLTFYDLEPGAKLLYPVLTPLRNSIPRVSGRGGIQANWKAITGVNTTGVRAGVSGGNRGGVIAVRTQDMNAVYRGLGLEASVDFEADYAAEGLDDVRALAVQNLLESLMIQEEQMILGGNASVALGTTATPLVTAANGGGALAAGTWSVIAVGLTLEGYLNGSVIGGIQGQMTRTNADGSSDQFGGGAAKPSTAASGTTTGSAGSLAVTVAPLAGAVAYAWFWGAAGAEKLGAITTINSVVITDLAAGTQTAASLGGGDNSQNSLSFDGLLYQAFKGGSNAYVQVMPTGAAGTGTPLTADGAGGIVEIEAALKAFWDNYRLSPQEIWVSSQEAQTISRKILTGTANSAQRFVFNTDQALLGGGVMVRTYLNRYSMVGGQTLDIKVHPNMPAGTILFRTMRLPYPLANVTNVTQMRMRRDYYQIEWPLRTRRYEYGVYCDGVLQNYFPPAFGVITNIANG</sequence>
<accession>A0A560FGD2</accession>
<name>A0A560FGD2_9PROT</name>